<feature type="chain" id="PRO_5044964824" description="Cutinase" evidence="8">
    <location>
        <begin position="26"/>
        <end position="229"/>
    </location>
</feature>
<dbReference type="SUPFAM" id="SSF53474">
    <property type="entry name" value="alpha/beta-Hydrolases"/>
    <property type="match status" value="1"/>
</dbReference>
<accession>A0ABS9Z0U8</accession>
<dbReference type="PANTHER" id="PTHR33630">
    <property type="entry name" value="CUTINASE RV1984C-RELATED-RELATED"/>
    <property type="match status" value="1"/>
</dbReference>
<keyword evidence="4 8" id="KW-0964">Secreted</keyword>
<evidence type="ECO:0000313" key="9">
    <source>
        <dbReference type="EMBL" id="MCI4676952.1"/>
    </source>
</evidence>
<dbReference type="RefSeq" id="WP_243073083.1">
    <property type="nucleotide sequence ID" value="NZ_JAIVFL010000001.1"/>
</dbReference>
<evidence type="ECO:0000256" key="5">
    <source>
        <dbReference type="ARBA" id="ARBA00022729"/>
    </source>
</evidence>
<proteinExistence type="inferred from homology"/>
<keyword evidence="3 8" id="KW-0719">Serine esterase</keyword>
<keyword evidence="5 8" id="KW-0732">Signal</keyword>
<dbReference type="Proteomes" id="UP001139068">
    <property type="component" value="Unassembled WGS sequence"/>
</dbReference>
<dbReference type="PANTHER" id="PTHR33630:SF9">
    <property type="entry name" value="CUTINASE 4"/>
    <property type="match status" value="1"/>
</dbReference>
<dbReference type="InterPro" id="IPR029058">
    <property type="entry name" value="AB_hydrolase_fold"/>
</dbReference>
<dbReference type="Gene3D" id="3.40.50.1820">
    <property type="entry name" value="alpha/beta hydrolase"/>
    <property type="match status" value="1"/>
</dbReference>
<evidence type="ECO:0000256" key="1">
    <source>
        <dbReference type="ARBA" id="ARBA00004613"/>
    </source>
</evidence>
<feature type="signal peptide" evidence="8">
    <location>
        <begin position="1"/>
        <end position="25"/>
    </location>
</feature>
<organism evidence="9 10">
    <name type="scientific">Candidatus Mycolicibacterium alkanivorans</name>
    <dbReference type="NCBI Taxonomy" id="2954114"/>
    <lineage>
        <taxon>Bacteria</taxon>
        <taxon>Bacillati</taxon>
        <taxon>Actinomycetota</taxon>
        <taxon>Actinomycetes</taxon>
        <taxon>Mycobacteriales</taxon>
        <taxon>Mycobacteriaceae</taxon>
        <taxon>Mycolicibacterium</taxon>
    </lineage>
</organism>
<comment type="subcellular location">
    <subcellularLocation>
        <location evidence="1 8">Secreted</location>
    </subcellularLocation>
</comment>
<dbReference type="PROSITE" id="PS00155">
    <property type="entry name" value="CUTINASE_1"/>
    <property type="match status" value="1"/>
</dbReference>
<keyword evidence="10" id="KW-1185">Reference proteome</keyword>
<evidence type="ECO:0000256" key="6">
    <source>
        <dbReference type="ARBA" id="ARBA00022801"/>
    </source>
</evidence>
<name>A0ABS9Z0U8_9MYCO</name>
<evidence type="ECO:0000256" key="3">
    <source>
        <dbReference type="ARBA" id="ARBA00022487"/>
    </source>
</evidence>
<evidence type="ECO:0000313" key="10">
    <source>
        <dbReference type="Proteomes" id="UP001139068"/>
    </source>
</evidence>
<comment type="caution">
    <text evidence="9">The sequence shown here is derived from an EMBL/GenBank/DDBJ whole genome shotgun (WGS) entry which is preliminary data.</text>
</comment>
<keyword evidence="7" id="KW-1015">Disulfide bond</keyword>
<comment type="function">
    <text evidence="8">Catalyzes the hydrolysis of complex carboxylic polyesters found in the cell wall of plants. Degrades cutin, a macromolecule that forms the structure of the plant cuticle.</text>
</comment>
<dbReference type="InterPro" id="IPR043580">
    <property type="entry name" value="CUTINASE_1"/>
</dbReference>
<evidence type="ECO:0000256" key="2">
    <source>
        <dbReference type="ARBA" id="ARBA00007534"/>
    </source>
</evidence>
<gene>
    <name evidence="9" type="ORF">K9U37_19480</name>
</gene>
<reference evidence="9" key="1">
    <citation type="journal article" date="2022" name="ISME J.">
        <title>Identification of active gaseous-alkane degraders at natural gas seeps.</title>
        <authorList>
            <person name="Farhan Ul Haque M."/>
            <person name="Hernandez M."/>
            <person name="Crombie A.T."/>
            <person name="Murrell J.C."/>
        </authorList>
    </citation>
    <scope>NUCLEOTIDE SEQUENCE</scope>
    <source>
        <strain evidence="9">ANDR5</strain>
    </source>
</reference>
<dbReference type="EC" id="3.1.1.-" evidence="8"/>
<evidence type="ECO:0000256" key="8">
    <source>
        <dbReference type="RuleBase" id="RU361263"/>
    </source>
</evidence>
<dbReference type="InterPro" id="IPR000675">
    <property type="entry name" value="Cutinase/axe"/>
</dbReference>
<evidence type="ECO:0000256" key="4">
    <source>
        <dbReference type="ARBA" id="ARBA00022525"/>
    </source>
</evidence>
<keyword evidence="6 8" id="KW-0378">Hydrolase</keyword>
<sequence length="229" mass="23984">MRIGRLVTSAVGVMSAAAAMLLAPAMSPHESSRILAAAQAAACPDVEVIFARGRLEPPGTGRLGEAFVNALRAKTSKKVGFYAVNYPADYQVDLGANDMSKHIQYMASSCPNTRLVLGGYSLGAAVTDVVLAVPSPVFGYNNPLPLGMDQHVAAVALFGNGTRKVFGPVSDVSPLYGDKTIDLCTPDDPVCNNNMDPESWGDNWNAHLQAAYIDSGLVDQAAGFVAGKL</sequence>
<dbReference type="Pfam" id="PF01083">
    <property type="entry name" value="Cutinase"/>
    <property type="match status" value="1"/>
</dbReference>
<evidence type="ECO:0000256" key="7">
    <source>
        <dbReference type="ARBA" id="ARBA00023157"/>
    </source>
</evidence>
<dbReference type="SMART" id="SM01110">
    <property type="entry name" value="Cutinase"/>
    <property type="match status" value="1"/>
</dbReference>
<dbReference type="EMBL" id="JAIVFL010000001">
    <property type="protein sequence ID" value="MCI4676952.1"/>
    <property type="molecule type" value="Genomic_DNA"/>
</dbReference>
<comment type="similarity">
    <text evidence="2 8">Belongs to the cutinase family.</text>
</comment>
<protein>
    <recommendedName>
        <fullName evidence="8">Cutinase</fullName>
        <ecNumber evidence="8">3.1.1.-</ecNumber>
    </recommendedName>
</protein>